<feature type="coiled-coil region" evidence="3">
    <location>
        <begin position="131"/>
        <end position="158"/>
    </location>
</feature>
<evidence type="ECO:0000313" key="6">
    <source>
        <dbReference type="WBParaSite" id="SMUV_0000127001-mRNA-1"/>
    </source>
</evidence>
<dbReference type="GO" id="GO:0035556">
    <property type="term" value="P:intracellular signal transduction"/>
    <property type="evidence" value="ECO:0007669"/>
    <property type="project" value="InterPro"/>
</dbReference>
<accession>A0A0N5AAU4</accession>
<dbReference type="AlphaFoldDB" id="A0A0N5AAU4"/>
<evidence type="ECO:0000256" key="1">
    <source>
        <dbReference type="ARBA" id="ARBA00007796"/>
    </source>
</evidence>
<dbReference type="PANTHER" id="PTHR19423:SF1">
    <property type="entry name" value="SH3 DOMAIN-BINDING PROTEIN 5"/>
    <property type="match status" value="1"/>
</dbReference>
<keyword evidence="5" id="KW-1185">Reference proteome</keyword>
<comment type="similarity">
    <text evidence="1">Belongs to the SH3BP5 family.</text>
</comment>
<evidence type="ECO:0000313" key="5">
    <source>
        <dbReference type="Proteomes" id="UP000046393"/>
    </source>
</evidence>
<dbReference type="GO" id="GO:0005737">
    <property type="term" value="C:cytoplasm"/>
    <property type="evidence" value="ECO:0007669"/>
    <property type="project" value="TreeGrafter"/>
</dbReference>
<name>A0A0N5AAU4_9BILA</name>
<dbReference type="WBParaSite" id="SMUV_0000127001-mRNA-1">
    <property type="protein sequence ID" value="SMUV_0000127001-mRNA-1"/>
    <property type="gene ID" value="SMUV_0000127001"/>
</dbReference>
<keyword evidence="2 3" id="KW-0175">Coiled coil</keyword>
<organism evidence="5 6">
    <name type="scientific">Syphacia muris</name>
    <dbReference type="NCBI Taxonomy" id="451379"/>
    <lineage>
        <taxon>Eukaryota</taxon>
        <taxon>Metazoa</taxon>
        <taxon>Ecdysozoa</taxon>
        <taxon>Nematoda</taxon>
        <taxon>Chromadorea</taxon>
        <taxon>Rhabditida</taxon>
        <taxon>Spirurina</taxon>
        <taxon>Oxyuridomorpha</taxon>
        <taxon>Oxyuroidea</taxon>
        <taxon>Oxyuridae</taxon>
        <taxon>Syphacia</taxon>
    </lineage>
</organism>
<protein>
    <submittedName>
        <fullName evidence="6">SH3 domain-binding protein 5-like</fullName>
    </submittedName>
</protein>
<dbReference type="Pfam" id="PF05276">
    <property type="entry name" value="SH3BP5"/>
    <property type="match status" value="1"/>
</dbReference>
<dbReference type="Proteomes" id="UP000046393">
    <property type="component" value="Unplaced"/>
</dbReference>
<feature type="region of interest" description="Disordered" evidence="4">
    <location>
        <begin position="374"/>
        <end position="404"/>
    </location>
</feature>
<proteinExistence type="inferred from homology"/>
<evidence type="ECO:0000256" key="2">
    <source>
        <dbReference type="ARBA" id="ARBA00023054"/>
    </source>
</evidence>
<feature type="compositionally biased region" description="Low complexity" evidence="4">
    <location>
        <begin position="375"/>
        <end position="392"/>
    </location>
</feature>
<dbReference type="PANTHER" id="PTHR19423">
    <property type="entry name" value="SH3 DOMAIN-BINDING PROTEIN 5"/>
    <property type="match status" value="1"/>
</dbReference>
<dbReference type="GO" id="GO:0004860">
    <property type="term" value="F:protein kinase inhibitor activity"/>
    <property type="evidence" value="ECO:0007669"/>
    <property type="project" value="TreeGrafter"/>
</dbReference>
<evidence type="ECO:0000256" key="4">
    <source>
        <dbReference type="SAM" id="MobiDB-lite"/>
    </source>
</evidence>
<dbReference type="InterPro" id="IPR007940">
    <property type="entry name" value="SH3BP5"/>
</dbReference>
<evidence type="ECO:0000256" key="3">
    <source>
        <dbReference type="SAM" id="Coils"/>
    </source>
</evidence>
<dbReference type="STRING" id="451379.A0A0N5AAU4"/>
<sequence>MDYVEEETTVLDAKHLNRVHEELEKLNIATDVINKLEMQLDAARTKFREIQTFWSQKLNDLSKKYGTAIAKGRPYYEAKLEERRLREEAQNAAIRFERANSMHAVAKQQVNLTQDSLNRQKTFEPECLEVLNHHIQRVNEAEKERVAAEEAHRAISLKMAECTARIAIMQKENGRAIKKSRHYFEQRVQFTKVLENQKRLIVELETEVRQKKFDYTTSLRNLEQISDSIHQERSLSGIKPGVNLYRKDSKVIKDNRRMEQESECNRRKFDNIEAVKGIKSKLDEMTLDCDKTIDPAIFDEEPSTSVLDGREIRSSNLGSGVILLAQHLMGNSDRKRGTSNFILNLFTAVSAFSINSELSDFRYHTELPDGVGTCSTLSSPEVSDSESSLASSRTGTTNTTENLSGMLRSHSMLIEVSSFCDIDECAQRTESLLRSVSDVERESSSGDSFLY</sequence>
<feature type="compositionally biased region" description="Polar residues" evidence="4">
    <location>
        <begin position="393"/>
        <end position="403"/>
    </location>
</feature>
<reference evidence="6" key="1">
    <citation type="submission" date="2017-02" db="UniProtKB">
        <authorList>
            <consortium name="WormBaseParasite"/>
        </authorList>
    </citation>
    <scope>IDENTIFICATION</scope>
</reference>